<feature type="compositionally biased region" description="Basic and acidic residues" evidence="5">
    <location>
        <begin position="99"/>
        <end position="111"/>
    </location>
</feature>
<feature type="region of interest" description="Disordered" evidence="5">
    <location>
        <begin position="1"/>
        <end position="86"/>
    </location>
</feature>
<keyword evidence="2 6" id="KW-0812">Transmembrane</keyword>
<dbReference type="OrthoDB" id="427213at2759"/>
<dbReference type="VEuPathDB" id="FungiDB:TREMEDRAFT_45257"/>
<dbReference type="GO" id="GO:0016020">
    <property type="term" value="C:membrane"/>
    <property type="evidence" value="ECO:0007669"/>
    <property type="project" value="UniProtKB-SubCell"/>
</dbReference>
<feature type="transmembrane region" description="Helical" evidence="6">
    <location>
        <begin position="439"/>
        <end position="460"/>
    </location>
</feature>
<feature type="transmembrane region" description="Helical" evidence="6">
    <location>
        <begin position="260"/>
        <end position="279"/>
    </location>
</feature>
<dbReference type="InParanoid" id="A0A4Q1BR42"/>
<evidence type="ECO:0000313" key="8">
    <source>
        <dbReference type="EMBL" id="RXK40370.1"/>
    </source>
</evidence>
<comment type="caution">
    <text evidence="8">The sequence shown here is derived from an EMBL/GenBank/DDBJ whole genome shotgun (WGS) entry which is preliminary data.</text>
</comment>
<evidence type="ECO:0000256" key="6">
    <source>
        <dbReference type="SAM" id="Phobius"/>
    </source>
</evidence>
<dbReference type="Pfam" id="PF00916">
    <property type="entry name" value="Sulfate_transp"/>
    <property type="match status" value="1"/>
</dbReference>
<feature type="transmembrane region" description="Helical" evidence="6">
    <location>
        <begin position="227"/>
        <end position="248"/>
    </location>
</feature>
<sequence length="734" mass="80172">MSNDHTPPNDIKKNLSSIFSRSEAGPSEYTRLLAPEPGNNGKARHSSRSSNEINQGNGPSARSTPDSQRRVGQIGDDERGIRRNYTADLEIEGESGLVSRDEGNNRDDRPGIMRKHSMNHVARKLRQRSKYYVPVTDWLPKYSWHLLTGDAVAGVSAMSYANGLATLSPIAGLWSAAIPSLIYGLLGTCRQLSLGPEASLSLLIGQMIRDAVHGDPHTTPAHPELEAAAIALVTTFQTGLITFALGLLRLGFLDVVLSRALLRGFITAVGIIIFIEQLIPLLGLTSILEHMHDTPTLPLAKLAFLLRHVKYANKTTTILSFTSLAVLIGARVGKQRIMKHPGAGWLKYVPEIFIVVVGTTALTGIFRWDEAGVDILGKVKGGGGMPFGWPLDKRRMKYFNYTLPTAFVSAVVGIVDSVVAARENGAKYGYPVAPNRELVALGAANLSAAFVTGTGSVPVFGSITRSRLNGSIGGRTQMSSMITSATIILSIYFLLPYLYFLPKSVLAAIIALVVYAILAEAPHEIIFFWKMGAWTDFLQMTGTFFLTLFFSIELGLVASVVFSLILVIQKSTQTRIKIIGRLPGTDEWVPVDEDEAAQEEIPGVLVVRIRESLSFANTGQLKERLRRLELYGAEKSHPSDEPRREHAKALILHMGDVEDIDASATQILLELTSAYVERGVGVHFAHLRTSQMHKFEVAGITDLLGPTHFHRDLRSAMLEIESLGYGTSLVSRFA</sequence>
<dbReference type="Proteomes" id="UP000289152">
    <property type="component" value="Unassembled WGS sequence"/>
</dbReference>
<comment type="subcellular location">
    <subcellularLocation>
        <location evidence="1">Membrane</location>
        <topology evidence="1">Multi-pass membrane protein</topology>
    </subcellularLocation>
</comment>
<keyword evidence="9" id="KW-1185">Reference proteome</keyword>
<evidence type="ECO:0000313" key="9">
    <source>
        <dbReference type="Proteomes" id="UP000289152"/>
    </source>
</evidence>
<feature type="region of interest" description="Disordered" evidence="5">
    <location>
        <begin position="92"/>
        <end position="111"/>
    </location>
</feature>
<evidence type="ECO:0000259" key="7">
    <source>
        <dbReference type="PROSITE" id="PS50801"/>
    </source>
</evidence>
<feature type="transmembrane region" description="Helical" evidence="6">
    <location>
        <begin position="541"/>
        <end position="568"/>
    </location>
</feature>
<gene>
    <name evidence="8" type="ORF">M231_02353</name>
</gene>
<organism evidence="8 9">
    <name type="scientific">Tremella mesenterica</name>
    <name type="common">Jelly fungus</name>
    <dbReference type="NCBI Taxonomy" id="5217"/>
    <lineage>
        <taxon>Eukaryota</taxon>
        <taxon>Fungi</taxon>
        <taxon>Dikarya</taxon>
        <taxon>Basidiomycota</taxon>
        <taxon>Agaricomycotina</taxon>
        <taxon>Tremellomycetes</taxon>
        <taxon>Tremellales</taxon>
        <taxon>Tremellaceae</taxon>
        <taxon>Tremella</taxon>
    </lineage>
</organism>
<dbReference type="SUPFAM" id="SSF52091">
    <property type="entry name" value="SpoIIaa-like"/>
    <property type="match status" value="1"/>
</dbReference>
<feature type="domain" description="STAS" evidence="7">
    <location>
        <begin position="594"/>
        <end position="720"/>
    </location>
</feature>
<name>A0A4Q1BR42_TREME</name>
<evidence type="ECO:0000256" key="1">
    <source>
        <dbReference type="ARBA" id="ARBA00004141"/>
    </source>
</evidence>
<feature type="transmembrane region" description="Helical" evidence="6">
    <location>
        <begin position="505"/>
        <end position="529"/>
    </location>
</feature>
<reference evidence="8 9" key="1">
    <citation type="submission" date="2016-06" db="EMBL/GenBank/DDBJ databases">
        <title>Evolution of pathogenesis and genome organization in the Tremellales.</title>
        <authorList>
            <person name="Cuomo C."/>
            <person name="Litvintseva A."/>
            <person name="Heitman J."/>
            <person name="Chen Y."/>
            <person name="Sun S."/>
            <person name="Springer D."/>
            <person name="Dromer F."/>
            <person name="Young S."/>
            <person name="Zeng Q."/>
            <person name="Chapman S."/>
            <person name="Gujja S."/>
            <person name="Saif S."/>
            <person name="Birren B."/>
        </authorList>
    </citation>
    <scope>NUCLEOTIDE SEQUENCE [LARGE SCALE GENOMIC DNA]</scope>
    <source>
        <strain evidence="8 9">ATCC 28783</strain>
    </source>
</reference>
<dbReference type="InterPro" id="IPR011547">
    <property type="entry name" value="SLC26A/SulP_dom"/>
</dbReference>
<dbReference type="InterPro" id="IPR002645">
    <property type="entry name" value="STAS_dom"/>
</dbReference>
<dbReference type="Pfam" id="PF01740">
    <property type="entry name" value="STAS"/>
    <property type="match status" value="1"/>
</dbReference>
<protein>
    <submittedName>
        <fullName evidence="8">Endoplasmic reticulum protein</fullName>
    </submittedName>
</protein>
<dbReference type="STRING" id="5217.A0A4Q1BR42"/>
<dbReference type="FunCoup" id="A0A4Q1BR42">
    <property type="interactions" value="5"/>
</dbReference>
<dbReference type="InterPro" id="IPR001902">
    <property type="entry name" value="SLC26A/SulP_fam"/>
</dbReference>
<keyword evidence="4 6" id="KW-0472">Membrane</keyword>
<accession>A0A4Q1BR42</accession>
<dbReference type="InterPro" id="IPR036513">
    <property type="entry name" value="STAS_dom_sf"/>
</dbReference>
<dbReference type="AlphaFoldDB" id="A0A4Q1BR42"/>
<evidence type="ECO:0000256" key="2">
    <source>
        <dbReference type="ARBA" id="ARBA00022692"/>
    </source>
</evidence>
<dbReference type="EMBL" id="SDIL01000019">
    <property type="protein sequence ID" value="RXK40370.1"/>
    <property type="molecule type" value="Genomic_DNA"/>
</dbReference>
<feature type="transmembrane region" description="Helical" evidence="6">
    <location>
        <begin position="398"/>
        <end position="419"/>
    </location>
</feature>
<dbReference type="GO" id="GO:0055085">
    <property type="term" value="P:transmembrane transport"/>
    <property type="evidence" value="ECO:0007669"/>
    <property type="project" value="InterPro"/>
</dbReference>
<evidence type="ECO:0000256" key="3">
    <source>
        <dbReference type="ARBA" id="ARBA00022989"/>
    </source>
</evidence>
<proteinExistence type="predicted"/>
<evidence type="ECO:0000256" key="5">
    <source>
        <dbReference type="SAM" id="MobiDB-lite"/>
    </source>
</evidence>
<dbReference type="PANTHER" id="PTHR11814">
    <property type="entry name" value="SULFATE TRANSPORTER"/>
    <property type="match status" value="1"/>
</dbReference>
<dbReference type="CDD" id="cd07042">
    <property type="entry name" value="STAS_SulP_like_sulfate_transporter"/>
    <property type="match status" value="1"/>
</dbReference>
<feature type="compositionally biased region" description="Polar residues" evidence="5">
    <location>
        <begin position="48"/>
        <end position="66"/>
    </location>
</feature>
<evidence type="ECO:0000256" key="4">
    <source>
        <dbReference type="ARBA" id="ARBA00023136"/>
    </source>
</evidence>
<dbReference type="PROSITE" id="PS50801">
    <property type="entry name" value="STAS"/>
    <property type="match status" value="1"/>
</dbReference>
<feature type="transmembrane region" description="Helical" evidence="6">
    <location>
        <begin position="481"/>
        <end position="499"/>
    </location>
</feature>
<dbReference type="Gene3D" id="3.30.750.24">
    <property type="entry name" value="STAS domain"/>
    <property type="match status" value="1"/>
</dbReference>
<keyword evidence="3 6" id="KW-1133">Transmembrane helix</keyword>
<feature type="transmembrane region" description="Helical" evidence="6">
    <location>
        <begin position="311"/>
        <end position="330"/>
    </location>
</feature>